<accession>A0A150H5G7</accession>
<dbReference type="GO" id="GO:0008712">
    <property type="term" value="F:ADP-glyceromanno-heptose 6-epimerase activity"/>
    <property type="evidence" value="ECO:0007669"/>
    <property type="project" value="UniProtKB-EC"/>
</dbReference>
<dbReference type="RefSeq" id="WP_062022621.1">
    <property type="nucleotide sequence ID" value="NZ_LQQC01000012.1"/>
</dbReference>
<evidence type="ECO:0000313" key="2">
    <source>
        <dbReference type="EMBL" id="KXZ57291.1"/>
    </source>
</evidence>
<dbReference type="Pfam" id="PF01370">
    <property type="entry name" value="Epimerase"/>
    <property type="match status" value="1"/>
</dbReference>
<dbReference type="AlphaFoldDB" id="A0A150H5G7"/>
<dbReference type="InterPro" id="IPR050177">
    <property type="entry name" value="Lipid_A_modif_metabolic_enz"/>
</dbReference>
<keyword evidence="3" id="KW-1185">Reference proteome</keyword>
<name>A0A150H5G7_9MICO</name>
<dbReference type="Gene3D" id="3.40.50.720">
    <property type="entry name" value="NAD(P)-binding Rossmann-like Domain"/>
    <property type="match status" value="1"/>
</dbReference>
<dbReference type="PATRIC" id="fig|479117.4.peg.1794"/>
<feature type="domain" description="NAD-dependent epimerase/dehydratase" evidence="1">
    <location>
        <begin position="3"/>
        <end position="218"/>
    </location>
</feature>
<comment type="caution">
    <text evidence="2">The sequence shown here is derived from an EMBL/GenBank/DDBJ whole genome shotgun (WGS) entry which is preliminary data.</text>
</comment>
<protein>
    <submittedName>
        <fullName evidence="2">ADP-L-glycero-D-manno-heptose-6-epimerase</fullName>
        <ecNumber evidence="2">5.1.3.20</ecNumber>
    </submittedName>
</protein>
<dbReference type="EC" id="5.1.3.20" evidence="2"/>
<proteinExistence type="predicted"/>
<dbReference type="EMBL" id="LQQC01000012">
    <property type="protein sequence ID" value="KXZ57291.1"/>
    <property type="molecule type" value="Genomic_DNA"/>
</dbReference>
<dbReference type="InterPro" id="IPR001509">
    <property type="entry name" value="Epimerase_deHydtase"/>
</dbReference>
<sequence>MTVLVTGASGCIGRAVISALREAGHTPVSAGTSAPLDDSVEHVEWDIRAPADNRFAGRDFTAVIHAAGVSGAHLSRDDAHGANVTGTRNVLDAFPKARFIYLSCADVYDPRRGYKDLYEERGPAELECFTTEYERSKVEAENVVTRLRPDALILRPAPVYGPGDRRNFPFIQSLASKKGLVELPGGGRQKTALASSDNVAAAVLAGLKHPEAYGPINVADPEPYVLRDAINTFMARAGLVPFRFDERAADLALTTAWMREKTGRKPKDGLDRYAVRKLSQSRSLNLGRLRRLLGVEPVQGLARRDS</sequence>
<dbReference type="PANTHER" id="PTHR43245">
    <property type="entry name" value="BIFUNCTIONAL POLYMYXIN RESISTANCE PROTEIN ARNA"/>
    <property type="match status" value="1"/>
</dbReference>
<dbReference type="InterPro" id="IPR036291">
    <property type="entry name" value="NAD(P)-bd_dom_sf"/>
</dbReference>
<dbReference type="Proteomes" id="UP000243589">
    <property type="component" value="Unassembled WGS sequence"/>
</dbReference>
<reference evidence="2 3" key="1">
    <citation type="submission" date="2016-01" db="EMBL/GenBank/DDBJ databases">
        <title>Use of Whole Genome Sequencing to ascertain that Brevibacterium massiliense (Roux, Raoult 2009) is a later heterotypic synonym of Brevibacterium ravenspurgense (Mages 2008).</title>
        <authorList>
            <person name="Bernier A.-M."/>
            <person name="Burdz T."/>
            <person name="Huynh C."/>
            <person name="Pachecho A.L."/>
            <person name="Wiebe D."/>
            <person name="Bonner C."/>
            <person name="Bernard K."/>
        </authorList>
    </citation>
    <scope>NUCLEOTIDE SEQUENCE [LARGE SCALE GENOMIC DNA]</scope>
    <source>
        <strain evidence="2 3">CCUG56047</strain>
    </source>
</reference>
<evidence type="ECO:0000259" key="1">
    <source>
        <dbReference type="Pfam" id="PF01370"/>
    </source>
</evidence>
<evidence type="ECO:0000313" key="3">
    <source>
        <dbReference type="Proteomes" id="UP000243589"/>
    </source>
</evidence>
<organism evidence="2 3">
    <name type="scientific">Brevibacterium ravenspurgense</name>
    <dbReference type="NCBI Taxonomy" id="479117"/>
    <lineage>
        <taxon>Bacteria</taxon>
        <taxon>Bacillati</taxon>
        <taxon>Actinomycetota</taxon>
        <taxon>Actinomycetes</taxon>
        <taxon>Micrococcales</taxon>
        <taxon>Brevibacteriaceae</taxon>
        <taxon>Brevibacterium</taxon>
    </lineage>
</organism>
<dbReference type="SUPFAM" id="SSF51735">
    <property type="entry name" value="NAD(P)-binding Rossmann-fold domains"/>
    <property type="match status" value="1"/>
</dbReference>
<keyword evidence="2" id="KW-0413">Isomerase</keyword>
<dbReference type="PANTHER" id="PTHR43245:SF51">
    <property type="entry name" value="SHORT CHAIN DEHYDROGENASE_REDUCTASE FAMILY 42E, MEMBER 2"/>
    <property type="match status" value="1"/>
</dbReference>
<gene>
    <name evidence="2" type="primary">hldD</name>
    <name evidence="2" type="ORF">Bravens_01811</name>
</gene>